<organism evidence="2">
    <name type="scientific">Brassica napus</name>
    <name type="common">Rape</name>
    <dbReference type="NCBI Taxonomy" id="3708"/>
    <lineage>
        <taxon>Eukaryota</taxon>
        <taxon>Viridiplantae</taxon>
        <taxon>Streptophyta</taxon>
        <taxon>Embryophyta</taxon>
        <taxon>Tracheophyta</taxon>
        <taxon>Spermatophyta</taxon>
        <taxon>Magnoliopsida</taxon>
        <taxon>eudicotyledons</taxon>
        <taxon>Gunneridae</taxon>
        <taxon>Pentapetalae</taxon>
        <taxon>rosids</taxon>
        <taxon>malvids</taxon>
        <taxon>Brassicales</taxon>
        <taxon>Brassicaceae</taxon>
        <taxon>Brassiceae</taxon>
        <taxon>Brassica</taxon>
    </lineage>
</organism>
<dbReference type="PANTHER" id="PTHR31672">
    <property type="entry name" value="BNACNNG10540D PROTEIN"/>
    <property type="match status" value="1"/>
</dbReference>
<protein>
    <submittedName>
        <fullName evidence="2">(rape) hypothetical protein</fullName>
    </submittedName>
</protein>
<evidence type="ECO:0000259" key="1">
    <source>
        <dbReference type="PROSITE" id="PS50181"/>
    </source>
</evidence>
<dbReference type="PROSITE" id="PS50181">
    <property type="entry name" value="FBOX"/>
    <property type="match status" value="1"/>
</dbReference>
<dbReference type="Pfam" id="PF24750">
    <property type="entry name" value="b-prop_At3g26010-like"/>
    <property type="match status" value="1"/>
</dbReference>
<feature type="domain" description="F-box" evidence="1">
    <location>
        <begin position="5"/>
        <end position="54"/>
    </location>
</feature>
<dbReference type="Pfam" id="PF00646">
    <property type="entry name" value="F-box"/>
    <property type="match status" value="1"/>
</dbReference>
<accession>A0A816R833</accession>
<proteinExistence type="predicted"/>
<dbReference type="SUPFAM" id="SSF81383">
    <property type="entry name" value="F-box domain"/>
    <property type="match status" value="1"/>
</dbReference>
<dbReference type="InterPro" id="IPR036047">
    <property type="entry name" value="F-box-like_dom_sf"/>
</dbReference>
<dbReference type="InterPro" id="IPR050796">
    <property type="entry name" value="SCF_F-box_component"/>
</dbReference>
<dbReference type="InterPro" id="IPR056592">
    <property type="entry name" value="Beta-prop_At3g26010-like"/>
</dbReference>
<dbReference type="EMBL" id="HG994365">
    <property type="protein sequence ID" value="CAF2070190.1"/>
    <property type="molecule type" value="Genomic_DNA"/>
</dbReference>
<sequence>MDSATSTIHHLPESILTEILARLPLRSISRLKTVSKTVKATLESVYFRRLFVSLHKNSSSSWSLGSREGDELIGFHGCKTWDVPKSLGSFISLPLGFEFKASSNGLVLIERYGCGYSYVGNPVLQQWVKIPQLPCGYCGIWTSKILQCPHLITKLVARAKNLNVVLAHDFFSDSDQFMVVHLPEHSNHNNNGVVNGALTTSGGFVMYMKSLVQKRGTVLKVWRLNHDQSWQLLCEINGLSISGSFVPIAMHPFDSDIVYRWHQESPRHLVSCNLRTETLIDPAREYHGDFYMNQSGFEEYMDEIGRLRASDRDYTILIGLFQSVLPRWMESVPRPPQVDMIDTTSLPSYVACCLIEQDE</sequence>
<dbReference type="InterPro" id="IPR001810">
    <property type="entry name" value="F-box_dom"/>
</dbReference>
<gene>
    <name evidence="2" type="ORF">DARMORV10_C01P14880.1</name>
</gene>
<dbReference type="Proteomes" id="UP001295469">
    <property type="component" value="Chromosome C01"/>
</dbReference>
<reference evidence="2" key="1">
    <citation type="submission" date="2021-01" db="EMBL/GenBank/DDBJ databases">
        <authorList>
            <consortium name="Genoscope - CEA"/>
            <person name="William W."/>
        </authorList>
    </citation>
    <scope>NUCLEOTIDE SEQUENCE</scope>
</reference>
<name>A0A816R833_BRANA</name>
<evidence type="ECO:0000313" key="2">
    <source>
        <dbReference type="EMBL" id="CAF2070190.1"/>
    </source>
</evidence>
<dbReference type="AlphaFoldDB" id="A0A816R833"/>